<proteinExistence type="predicted"/>
<name>A0A1H2FCI6_9PSED</name>
<dbReference type="Proteomes" id="UP000183653">
    <property type="component" value="Chromosome I"/>
</dbReference>
<protein>
    <recommendedName>
        <fullName evidence="3">Bacterial spore germination immunoglobulin-like domain-containing protein</fullName>
    </recommendedName>
</protein>
<dbReference type="AlphaFoldDB" id="A0A1H2FCI6"/>
<dbReference type="RefSeq" id="WP_057723762.1">
    <property type="nucleotide sequence ID" value="NZ_JYLM01000005.1"/>
</dbReference>
<evidence type="ECO:0000313" key="2">
    <source>
        <dbReference type="Proteomes" id="UP000183653"/>
    </source>
</evidence>
<keyword evidence="2" id="KW-1185">Reference proteome</keyword>
<evidence type="ECO:0000313" key="1">
    <source>
        <dbReference type="EMBL" id="SDU04698.1"/>
    </source>
</evidence>
<organism evidence="1 2">
    <name type="scientific">Pseudomonas orientalis</name>
    <dbReference type="NCBI Taxonomy" id="76758"/>
    <lineage>
        <taxon>Bacteria</taxon>
        <taxon>Pseudomonadati</taxon>
        <taxon>Pseudomonadota</taxon>
        <taxon>Gammaproteobacteria</taxon>
        <taxon>Pseudomonadales</taxon>
        <taxon>Pseudomonadaceae</taxon>
        <taxon>Pseudomonas</taxon>
    </lineage>
</organism>
<dbReference type="OrthoDB" id="9873011at2"/>
<evidence type="ECO:0008006" key="3">
    <source>
        <dbReference type="Google" id="ProtNLM"/>
    </source>
</evidence>
<dbReference type="EMBL" id="LT629782">
    <property type="protein sequence ID" value="SDU04698.1"/>
    <property type="molecule type" value="Genomic_DNA"/>
</dbReference>
<reference evidence="1 2" key="1">
    <citation type="submission" date="2016-10" db="EMBL/GenBank/DDBJ databases">
        <authorList>
            <person name="Varghese N."/>
            <person name="Submissions S."/>
        </authorList>
    </citation>
    <scope>NUCLEOTIDE SEQUENCE [LARGE SCALE GENOMIC DNA]</scope>
    <source>
        <strain evidence="1 2">BS2775</strain>
    </source>
</reference>
<gene>
    <name evidence="1" type="ORF">SAMN04490197_2340</name>
</gene>
<sequence length="108" mass="11664">MENDSSKPESDSIVLVPTPLIQNLKEGDKVAADFVIRGWASPYGAVVVVENSNAPYQQFGTAPVTSPTEWEFSLSKHSMGPGSYKISAYTHSGPQISHPTNPLSFEVI</sequence>
<accession>A0A1H2FCI6</accession>